<gene>
    <name evidence="1" type="ORF">CSC81_05350</name>
</gene>
<reference evidence="1 2" key="1">
    <citation type="journal article" date="2016" name="Nat. Commun.">
        <title>Microbial interactions lead to rapid micro-scale successions on model marine particles.</title>
        <authorList>
            <person name="Datta M.S."/>
            <person name="Sliwerska E."/>
            <person name="Gore J."/>
            <person name="Polz M.F."/>
            <person name="Cordero O.X."/>
        </authorList>
    </citation>
    <scope>NUCLEOTIDE SEQUENCE [LARGE SCALE GENOMIC DNA]</scope>
    <source>
        <strain evidence="1 2">4G03</strain>
    </source>
</reference>
<proteinExistence type="predicted"/>
<evidence type="ECO:0000313" key="2">
    <source>
        <dbReference type="Proteomes" id="UP000222163"/>
    </source>
</evidence>
<organism evidence="1 2">
    <name type="scientific">Tenacibaculum discolor</name>
    <dbReference type="NCBI Taxonomy" id="361581"/>
    <lineage>
        <taxon>Bacteria</taxon>
        <taxon>Pseudomonadati</taxon>
        <taxon>Bacteroidota</taxon>
        <taxon>Flavobacteriia</taxon>
        <taxon>Flavobacteriales</taxon>
        <taxon>Flavobacteriaceae</taxon>
        <taxon>Tenacibaculum</taxon>
    </lineage>
</organism>
<comment type="caution">
    <text evidence="1">The sequence shown here is derived from an EMBL/GenBank/DDBJ whole genome shotgun (WGS) entry which is preliminary data.</text>
</comment>
<sequence length="239" mass="25791">MILCKKAIKSFKKLTLKNQKHFIMSTNYTTLSVTNQTPKPVEVYVTFAASNSANKCCPSPVGVSDFGFLTSVNKLMGKFELGAGETQEFDPKGECFSGNICFYIEPQCPVEGADFNHGKEGTSIAEFTLNPNTPCAEAFDISCVNGVNSFIAMEVDKDGGWNYGPNKTPIARIFNKELQQNSGNPGVFPVNCTDCIQLVGSKPCPVLPTGPAQTERICNIQRSGRGGTLKVILTDPTLG</sequence>
<protein>
    <submittedName>
        <fullName evidence="1">Uncharacterized protein</fullName>
    </submittedName>
</protein>
<dbReference type="AlphaFoldDB" id="A0A2G1BVG1"/>
<name>A0A2G1BVG1_9FLAO</name>
<evidence type="ECO:0000313" key="1">
    <source>
        <dbReference type="EMBL" id="PHN97839.1"/>
    </source>
</evidence>
<dbReference type="EMBL" id="PDUU01000004">
    <property type="protein sequence ID" value="PHN97839.1"/>
    <property type="molecule type" value="Genomic_DNA"/>
</dbReference>
<accession>A0A2G1BVG1</accession>
<dbReference type="Proteomes" id="UP000222163">
    <property type="component" value="Unassembled WGS sequence"/>
</dbReference>